<evidence type="ECO:0000256" key="2">
    <source>
        <dbReference type="PROSITE-ProRule" id="PRU00252"/>
    </source>
</evidence>
<dbReference type="AlphaFoldDB" id="A0A2I1IK57"/>
<dbReference type="GeneID" id="35866417"/>
<keyword evidence="1 2" id="KW-0238">DNA-binding</keyword>
<dbReference type="STRING" id="33007.HMPREF3198_01778"/>
<protein>
    <submittedName>
        <fullName evidence="4">Single-stranded DNA-binding protein</fullName>
    </submittedName>
</protein>
<dbReference type="InterPro" id="IPR000424">
    <property type="entry name" value="Primosome_PriB/ssb"/>
</dbReference>
<dbReference type="Proteomes" id="UP000235122">
    <property type="component" value="Unassembled WGS sequence"/>
</dbReference>
<dbReference type="Pfam" id="PF00436">
    <property type="entry name" value="SSB"/>
    <property type="match status" value="1"/>
</dbReference>
<dbReference type="Gene3D" id="2.40.50.140">
    <property type="entry name" value="Nucleic acid-binding proteins"/>
    <property type="match status" value="1"/>
</dbReference>
<evidence type="ECO:0000313" key="4">
    <source>
        <dbReference type="EMBL" id="PKY71501.1"/>
    </source>
</evidence>
<organism evidence="4 5">
    <name type="scientific">Winkia neuii</name>
    <dbReference type="NCBI Taxonomy" id="33007"/>
    <lineage>
        <taxon>Bacteria</taxon>
        <taxon>Bacillati</taxon>
        <taxon>Actinomycetota</taxon>
        <taxon>Actinomycetes</taxon>
        <taxon>Actinomycetales</taxon>
        <taxon>Actinomycetaceae</taxon>
        <taxon>Winkia</taxon>
    </lineage>
</organism>
<dbReference type="InterPro" id="IPR012340">
    <property type="entry name" value="NA-bd_OB-fold"/>
</dbReference>
<reference evidence="4 5" key="1">
    <citation type="submission" date="2017-12" db="EMBL/GenBank/DDBJ databases">
        <title>Phylogenetic diversity of female urinary microbiome.</title>
        <authorList>
            <person name="Thomas-White K."/>
            <person name="Wolfe A.J."/>
        </authorList>
    </citation>
    <scope>NUCLEOTIDE SEQUENCE [LARGE SCALE GENOMIC DNA]</scope>
    <source>
        <strain evidence="4 5">UMB0402</strain>
    </source>
</reference>
<dbReference type="CDD" id="cd04496">
    <property type="entry name" value="SSB_OBF"/>
    <property type="match status" value="1"/>
</dbReference>
<dbReference type="EMBL" id="PKKO01000006">
    <property type="protein sequence ID" value="PKY71501.1"/>
    <property type="molecule type" value="Genomic_DNA"/>
</dbReference>
<dbReference type="GO" id="GO:0003697">
    <property type="term" value="F:single-stranded DNA binding"/>
    <property type="evidence" value="ECO:0007669"/>
    <property type="project" value="InterPro"/>
</dbReference>
<evidence type="ECO:0000256" key="1">
    <source>
        <dbReference type="ARBA" id="ARBA00023125"/>
    </source>
</evidence>
<keyword evidence="5" id="KW-1185">Reference proteome</keyword>
<dbReference type="SUPFAM" id="SSF50249">
    <property type="entry name" value="Nucleic acid-binding proteins"/>
    <property type="match status" value="1"/>
</dbReference>
<accession>A0A2I1IK57</accession>
<gene>
    <name evidence="4" type="ORF">CYJ19_09765</name>
</gene>
<proteinExistence type="predicted"/>
<name>A0A2I1IK57_9ACTO</name>
<feature type="region of interest" description="Disordered" evidence="3">
    <location>
        <begin position="175"/>
        <end position="195"/>
    </location>
</feature>
<evidence type="ECO:0000256" key="3">
    <source>
        <dbReference type="SAM" id="MobiDB-lite"/>
    </source>
</evidence>
<dbReference type="RefSeq" id="WP_024332265.1">
    <property type="nucleotide sequence ID" value="NZ_JASOXK010000004.1"/>
</dbReference>
<dbReference type="PROSITE" id="PS50935">
    <property type="entry name" value="SSB"/>
    <property type="match status" value="1"/>
</dbReference>
<sequence length="195" mass="20939">MTRPYDITLTGYVGADPQVSQAGTQGDYARFRIGCTPSKRTPNGWEDLETIWWTVKAWGRLARAVRANVKKGMGLVVTGQPRVEKWADAAGVEREEFCVYLNRVAIDLTAGNYVWCRACDQNNNPILHTVSSDISGGELGGEGAEAVAPTWQVGGAASESAEVRQDAVKALSEAATEQGEYSLSEENLSDVGALG</sequence>
<comment type="caution">
    <text evidence="4">The sequence shown here is derived from an EMBL/GenBank/DDBJ whole genome shotgun (WGS) entry which is preliminary data.</text>
</comment>
<evidence type="ECO:0000313" key="5">
    <source>
        <dbReference type="Proteomes" id="UP000235122"/>
    </source>
</evidence>